<dbReference type="PANTHER" id="PTHR10039">
    <property type="entry name" value="AMELOGENIN"/>
    <property type="match status" value="1"/>
</dbReference>
<dbReference type="InterPro" id="IPR027417">
    <property type="entry name" value="P-loop_NTPase"/>
</dbReference>
<dbReference type="Pfam" id="PF24883">
    <property type="entry name" value="NPHP3_N"/>
    <property type="match status" value="1"/>
</dbReference>
<sequence>MDPVSAIGLTVSILSFIEKGTKIARTAYDIRQSAAGVHEDVARQEADIAMLQAFCERIRHSEHSHTDSDSDYHAITTLAQECERLASELIELIQAIKGGKSWLASVAAAIKQKKTERRRNAIQTQLEKYRNDIVTELGLWNQERNHLLLTELKRAVDNQDKNKLERFNGVMNTVQQISVTVPACKGHVDGLLAMEADILDRVTQHRVLKALYFDNMKQRQENVTVAHEQTFKWSLEGSGHSTSQDTAVEDKEKQKARELFVDWLTHGDGIFHIYGKLGSGKSTLMKYLSDNDVTTSLLQKWTAGRQLVTARFFFWKPGGELQNTLTGLKRTLLHDILHDCPDLIPSVLPQIWDRCKAIPWQTGDAKFEISRREVDDAFSKLITHATTSTHKQRCFCIFIDGLDEYVGTPGCDTIDLVVELQKWVKQTSQVKICVSSRPDNVFMNAFDPHRQIKLHDLTRGDMQAYIRAQLEHMDFPGCRDELAGIVVEKAEGIFLWVTLAVKSIRVQIENGFSTADMIRNVRLLPTELEELFKHILSSLIDPRKGYRTLVMTKLAMAYNIKVPLYSYSFFDAYDQDPQFAFNLQVRESHVQATADDQQRIQRARQQLRAYCGGLVEDVRDSAWGKFQEPYVNIEPPDTTVTSEFNVEFTHRSIPEFLERADMQEDINIHTKNHSSGDCLSQLFLATLTRRNNIGTNFDFKVPRILYQIPMFLRLRHELDLDFAPFEFWERFEFVQLKRYQRVNCPWEMSNEFGIQLEVSPLNYLSSHRINKAEYDVSGAGSFKKGPLSWIPPVCIAAHHGYVDYPLWRFQTSVCDQGHSRLKDNSKTLGLITHYAIHQDDWAASLKLATELLRRGHLNTHMETDLWLERRLELCCAPTPINIWHQYIMVWIIEKAAGIPICMSRQRLALEPIAELIELFLEKGGSPHLTVSWGPGIVSRYSRDDRDKLPPDEKNYAHTHSLLHSHVYPPITADIIYMCFYW</sequence>
<accession>A0AAE0PB80</accession>
<dbReference type="EMBL" id="JAUTDP010000009">
    <property type="protein sequence ID" value="KAK3396716.1"/>
    <property type="molecule type" value="Genomic_DNA"/>
</dbReference>
<organism evidence="5 6">
    <name type="scientific">Sordaria brevicollis</name>
    <dbReference type="NCBI Taxonomy" id="83679"/>
    <lineage>
        <taxon>Eukaryota</taxon>
        <taxon>Fungi</taxon>
        <taxon>Dikarya</taxon>
        <taxon>Ascomycota</taxon>
        <taxon>Pezizomycotina</taxon>
        <taxon>Sordariomycetes</taxon>
        <taxon>Sordariomycetidae</taxon>
        <taxon>Sordariales</taxon>
        <taxon>Sordariaceae</taxon>
        <taxon>Sordaria</taxon>
    </lineage>
</organism>
<dbReference type="Pfam" id="PF25053">
    <property type="entry name" value="DUF7791"/>
    <property type="match status" value="1"/>
</dbReference>
<comment type="caution">
    <text evidence="5">The sequence shown here is derived from an EMBL/GenBank/DDBJ whole genome shotgun (WGS) entry which is preliminary data.</text>
</comment>
<evidence type="ECO:0000256" key="2">
    <source>
        <dbReference type="SAM" id="Coils"/>
    </source>
</evidence>
<dbReference type="Proteomes" id="UP001281003">
    <property type="component" value="Unassembled WGS sequence"/>
</dbReference>
<keyword evidence="1" id="KW-0677">Repeat</keyword>
<evidence type="ECO:0008006" key="7">
    <source>
        <dbReference type="Google" id="ProtNLM"/>
    </source>
</evidence>
<reference evidence="5" key="1">
    <citation type="journal article" date="2023" name="Mol. Phylogenet. Evol.">
        <title>Genome-scale phylogeny and comparative genomics of the fungal order Sordariales.</title>
        <authorList>
            <person name="Hensen N."/>
            <person name="Bonometti L."/>
            <person name="Westerberg I."/>
            <person name="Brannstrom I.O."/>
            <person name="Guillou S."/>
            <person name="Cros-Aarteil S."/>
            <person name="Calhoun S."/>
            <person name="Haridas S."/>
            <person name="Kuo A."/>
            <person name="Mondo S."/>
            <person name="Pangilinan J."/>
            <person name="Riley R."/>
            <person name="LaButti K."/>
            <person name="Andreopoulos B."/>
            <person name="Lipzen A."/>
            <person name="Chen C."/>
            <person name="Yan M."/>
            <person name="Daum C."/>
            <person name="Ng V."/>
            <person name="Clum A."/>
            <person name="Steindorff A."/>
            <person name="Ohm R.A."/>
            <person name="Martin F."/>
            <person name="Silar P."/>
            <person name="Natvig D.O."/>
            <person name="Lalanne C."/>
            <person name="Gautier V."/>
            <person name="Ament-Velasquez S.L."/>
            <person name="Kruys A."/>
            <person name="Hutchinson M.I."/>
            <person name="Powell A.J."/>
            <person name="Barry K."/>
            <person name="Miller A.N."/>
            <person name="Grigoriev I.V."/>
            <person name="Debuchy R."/>
            <person name="Gladieux P."/>
            <person name="Hiltunen Thoren M."/>
            <person name="Johannesson H."/>
        </authorList>
    </citation>
    <scope>NUCLEOTIDE SEQUENCE</scope>
    <source>
        <strain evidence="5">FGSC 1904</strain>
    </source>
</reference>
<proteinExistence type="predicted"/>
<feature type="domain" description="DUF7791" evidence="4">
    <location>
        <begin position="561"/>
        <end position="679"/>
    </location>
</feature>
<evidence type="ECO:0000259" key="3">
    <source>
        <dbReference type="Pfam" id="PF24883"/>
    </source>
</evidence>
<evidence type="ECO:0000259" key="4">
    <source>
        <dbReference type="Pfam" id="PF25053"/>
    </source>
</evidence>
<keyword evidence="2" id="KW-0175">Coiled coil</keyword>
<dbReference type="AlphaFoldDB" id="A0AAE0PB80"/>
<dbReference type="Gene3D" id="3.40.50.300">
    <property type="entry name" value="P-loop containing nucleotide triphosphate hydrolases"/>
    <property type="match status" value="1"/>
</dbReference>
<gene>
    <name evidence="5" type="ORF">B0T20DRAFT_381366</name>
</gene>
<dbReference type="InterPro" id="IPR056693">
    <property type="entry name" value="DUF7791"/>
</dbReference>
<feature type="domain" description="Nephrocystin 3-like N-terminal" evidence="3">
    <location>
        <begin position="258"/>
        <end position="437"/>
    </location>
</feature>
<protein>
    <recommendedName>
        <fullName evidence="7">NACHT domain-containing protein</fullName>
    </recommendedName>
</protein>
<evidence type="ECO:0000313" key="5">
    <source>
        <dbReference type="EMBL" id="KAK3396716.1"/>
    </source>
</evidence>
<evidence type="ECO:0000313" key="6">
    <source>
        <dbReference type="Proteomes" id="UP001281003"/>
    </source>
</evidence>
<reference evidence="5" key="2">
    <citation type="submission" date="2023-07" db="EMBL/GenBank/DDBJ databases">
        <authorList>
            <consortium name="Lawrence Berkeley National Laboratory"/>
            <person name="Haridas S."/>
            <person name="Hensen N."/>
            <person name="Bonometti L."/>
            <person name="Westerberg I."/>
            <person name="Brannstrom I.O."/>
            <person name="Guillou S."/>
            <person name="Cros-Aarteil S."/>
            <person name="Calhoun S."/>
            <person name="Kuo A."/>
            <person name="Mondo S."/>
            <person name="Pangilinan J."/>
            <person name="Riley R."/>
            <person name="LaButti K."/>
            <person name="Andreopoulos B."/>
            <person name="Lipzen A."/>
            <person name="Chen C."/>
            <person name="Yanf M."/>
            <person name="Daum C."/>
            <person name="Ng V."/>
            <person name="Clum A."/>
            <person name="Steindorff A."/>
            <person name="Ohm R."/>
            <person name="Martin F."/>
            <person name="Silar P."/>
            <person name="Natvig D."/>
            <person name="Lalanne C."/>
            <person name="Gautier V."/>
            <person name="Ament-velasquez S.L."/>
            <person name="Kruys A."/>
            <person name="Hutchinson M.I."/>
            <person name="Powell A.J."/>
            <person name="Barry K."/>
            <person name="Miller A.N."/>
            <person name="Grigoriev I.V."/>
            <person name="Debuchy R."/>
            <person name="Gladieux P."/>
            <person name="Thoren M.H."/>
            <person name="Johannesson H."/>
        </authorList>
    </citation>
    <scope>NUCLEOTIDE SEQUENCE</scope>
    <source>
        <strain evidence="5">FGSC 1904</strain>
    </source>
</reference>
<dbReference type="SUPFAM" id="SSF52540">
    <property type="entry name" value="P-loop containing nucleoside triphosphate hydrolases"/>
    <property type="match status" value="1"/>
</dbReference>
<dbReference type="InterPro" id="IPR056884">
    <property type="entry name" value="NPHP3-like_N"/>
</dbReference>
<feature type="coiled-coil region" evidence="2">
    <location>
        <begin position="75"/>
        <end position="132"/>
    </location>
</feature>
<name>A0AAE0PB80_SORBR</name>
<dbReference type="PANTHER" id="PTHR10039:SF5">
    <property type="entry name" value="NACHT DOMAIN-CONTAINING PROTEIN"/>
    <property type="match status" value="1"/>
</dbReference>
<evidence type="ECO:0000256" key="1">
    <source>
        <dbReference type="ARBA" id="ARBA00022737"/>
    </source>
</evidence>
<keyword evidence="6" id="KW-1185">Reference proteome</keyword>